<dbReference type="PANTHER" id="PTHR37536:SF1">
    <property type="entry name" value="ASPERGILLOPEPSIN, PUTAITVE (AFU_ORTHOLOGUE AFUA_7G01200)"/>
    <property type="match status" value="1"/>
</dbReference>
<dbReference type="GO" id="GO:0070007">
    <property type="term" value="F:glutamic-type endopeptidase activity"/>
    <property type="evidence" value="ECO:0007669"/>
    <property type="project" value="InterPro"/>
</dbReference>
<keyword evidence="4" id="KW-0430">Lectin</keyword>
<sequence length="292" mass="30542">MKPSTLLPLLSLLSASASAHPPPSRRSPPSQYKLSHAPIPSIPGPTFHRPGSKSALASSSSSPESQKAGARLSGTNITSVSTTFRIPLAEMATTGPTADNENGVYQASYWVGIDGVTSASCGGVSLRAGVDTFWDTGMRSTGAWYEWYPSQESSQFGNFTLVQGDVVRITAVADGDGLGGEVRVERVDGLGCEAKVLASASHRFEGVASGDRLCLGEAAWVIEDYPLLNQPEFPLALANFTEVVFQGVEVNGQGAKGMEVFDINLEAQGGRLTDCEVGDGGSVDCKRVVGDA</sequence>
<dbReference type="AlphaFoldDB" id="A0A1J7JIR4"/>
<keyword evidence="3" id="KW-0732">Signal</keyword>
<dbReference type="InParanoid" id="A0A1J7JIR4"/>
<evidence type="ECO:0000313" key="5">
    <source>
        <dbReference type="Proteomes" id="UP000182658"/>
    </source>
</evidence>
<protein>
    <submittedName>
        <fullName evidence="4">Concanavalin A-like lectin/glucanase</fullName>
    </submittedName>
</protein>
<evidence type="ECO:0000256" key="1">
    <source>
        <dbReference type="PIRSR" id="PIRSR600250-50"/>
    </source>
</evidence>
<dbReference type="GO" id="GO:0030246">
    <property type="term" value="F:carbohydrate binding"/>
    <property type="evidence" value="ECO:0007669"/>
    <property type="project" value="UniProtKB-KW"/>
</dbReference>
<dbReference type="InterPro" id="IPR000250">
    <property type="entry name" value="Peptidase_G1"/>
</dbReference>
<organism evidence="4 5">
    <name type="scientific">Coniochaeta ligniaria NRRL 30616</name>
    <dbReference type="NCBI Taxonomy" id="1408157"/>
    <lineage>
        <taxon>Eukaryota</taxon>
        <taxon>Fungi</taxon>
        <taxon>Dikarya</taxon>
        <taxon>Ascomycota</taxon>
        <taxon>Pezizomycotina</taxon>
        <taxon>Sordariomycetes</taxon>
        <taxon>Sordariomycetidae</taxon>
        <taxon>Coniochaetales</taxon>
        <taxon>Coniochaetaceae</taxon>
        <taxon>Coniochaeta</taxon>
    </lineage>
</organism>
<evidence type="ECO:0000256" key="2">
    <source>
        <dbReference type="SAM" id="MobiDB-lite"/>
    </source>
</evidence>
<dbReference type="InterPro" id="IPR013320">
    <property type="entry name" value="ConA-like_dom_sf"/>
</dbReference>
<dbReference type="EMBL" id="KV875097">
    <property type="protein sequence ID" value="OIW29664.1"/>
    <property type="molecule type" value="Genomic_DNA"/>
</dbReference>
<dbReference type="STRING" id="1408157.A0A1J7JIR4"/>
<feature type="signal peptide" evidence="3">
    <location>
        <begin position="1"/>
        <end position="19"/>
    </location>
</feature>
<evidence type="ECO:0000313" key="4">
    <source>
        <dbReference type="EMBL" id="OIW29664.1"/>
    </source>
</evidence>
<feature type="chain" id="PRO_5012566203" evidence="3">
    <location>
        <begin position="20"/>
        <end position="292"/>
    </location>
</feature>
<dbReference type="Gene3D" id="2.60.120.700">
    <property type="entry name" value="Peptidase G1"/>
    <property type="match status" value="1"/>
</dbReference>
<gene>
    <name evidence="4" type="ORF">CONLIGDRAFT_714164</name>
</gene>
<keyword evidence="5" id="KW-1185">Reference proteome</keyword>
<dbReference type="SUPFAM" id="SSF49899">
    <property type="entry name" value="Concanavalin A-like lectins/glucanases"/>
    <property type="match status" value="1"/>
</dbReference>
<accession>A0A1J7JIR4</accession>
<evidence type="ECO:0000256" key="3">
    <source>
        <dbReference type="SAM" id="SignalP"/>
    </source>
</evidence>
<reference evidence="4 5" key="1">
    <citation type="submission" date="2016-10" db="EMBL/GenBank/DDBJ databases">
        <title>Draft genome sequence of Coniochaeta ligniaria NRRL30616, a lignocellulolytic fungus for bioabatement of inhibitors in plant biomass hydrolysates.</title>
        <authorList>
            <consortium name="DOE Joint Genome Institute"/>
            <person name="Jimenez D.J."/>
            <person name="Hector R.E."/>
            <person name="Riley R."/>
            <person name="Sun H."/>
            <person name="Grigoriev I.V."/>
            <person name="Van Elsas J.D."/>
            <person name="Nichols N.N."/>
        </authorList>
    </citation>
    <scope>NUCLEOTIDE SEQUENCE [LARGE SCALE GENOMIC DNA]</scope>
    <source>
        <strain evidence="4 5">NRRL 30616</strain>
    </source>
</reference>
<dbReference type="GO" id="GO:0006508">
    <property type="term" value="P:proteolysis"/>
    <property type="evidence" value="ECO:0007669"/>
    <property type="project" value="InterPro"/>
</dbReference>
<dbReference type="Pfam" id="PF01828">
    <property type="entry name" value="Peptidase_A4"/>
    <property type="match status" value="1"/>
</dbReference>
<dbReference type="InterPro" id="IPR038656">
    <property type="entry name" value="Peptidase_G1_sf"/>
</dbReference>
<dbReference type="CDD" id="cd13426">
    <property type="entry name" value="Peptidase_G1"/>
    <property type="match status" value="1"/>
</dbReference>
<feature type="compositionally biased region" description="Low complexity" evidence="2">
    <location>
        <begin position="52"/>
        <end position="70"/>
    </location>
</feature>
<dbReference type="Proteomes" id="UP000182658">
    <property type="component" value="Unassembled WGS sequence"/>
</dbReference>
<feature type="region of interest" description="Disordered" evidence="2">
    <location>
        <begin position="15"/>
        <end position="74"/>
    </location>
</feature>
<dbReference type="PANTHER" id="PTHR37536">
    <property type="entry name" value="PUTATIVE (AFU_ORTHOLOGUE AFUA_3G02970)-RELATED"/>
    <property type="match status" value="1"/>
</dbReference>
<name>A0A1J7JIR4_9PEZI</name>
<dbReference type="OrthoDB" id="2862635at2759"/>
<feature type="active site" description="Proton acceptor" evidence="1">
    <location>
        <position position="223"/>
    </location>
</feature>
<proteinExistence type="predicted"/>